<dbReference type="Proteomes" id="UP000593571">
    <property type="component" value="Unassembled WGS sequence"/>
</dbReference>
<name>A0A7J8E8D0_ROUAE</name>
<protein>
    <submittedName>
        <fullName evidence="1">Uncharacterized protein</fullName>
    </submittedName>
</protein>
<gene>
    <name evidence="1" type="ORF">HJG63_008093</name>
</gene>
<comment type="caution">
    <text evidence="1">The sequence shown here is derived from an EMBL/GenBank/DDBJ whole genome shotgun (WGS) entry which is preliminary data.</text>
</comment>
<organism evidence="1 2">
    <name type="scientific">Rousettus aegyptiacus</name>
    <name type="common">Egyptian fruit bat</name>
    <name type="synonym">Pteropus aegyptiacus</name>
    <dbReference type="NCBI Taxonomy" id="9407"/>
    <lineage>
        <taxon>Eukaryota</taxon>
        <taxon>Metazoa</taxon>
        <taxon>Chordata</taxon>
        <taxon>Craniata</taxon>
        <taxon>Vertebrata</taxon>
        <taxon>Euteleostomi</taxon>
        <taxon>Mammalia</taxon>
        <taxon>Eutheria</taxon>
        <taxon>Laurasiatheria</taxon>
        <taxon>Chiroptera</taxon>
        <taxon>Yinpterochiroptera</taxon>
        <taxon>Pteropodoidea</taxon>
        <taxon>Pteropodidae</taxon>
        <taxon>Rousettinae</taxon>
        <taxon>Rousettus</taxon>
    </lineage>
</organism>
<evidence type="ECO:0000313" key="1">
    <source>
        <dbReference type="EMBL" id="KAF6431581.1"/>
    </source>
</evidence>
<dbReference type="AlphaFoldDB" id="A0A7J8E8D0"/>
<proteinExistence type="predicted"/>
<reference evidence="1 2" key="1">
    <citation type="journal article" date="2020" name="Nature">
        <title>Six reference-quality genomes reveal evolution of bat adaptations.</title>
        <authorList>
            <person name="Jebb D."/>
            <person name="Huang Z."/>
            <person name="Pippel M."/>
            <person name="Hughes G.M."/>
            <person name="Lavrichenko K."/>
            <person name="Devanna P."/>
            <person name="Winkler S."/>
            <person name="Jermiin L.S."/>
            <person name="Skirmuntt E.C."/>
            <person name="Katzourakis A."/>
            <person name="Burkitt-Gray L."/>
            <person name="Ray D.A."/>
            <person name="Sullivan K.A.M."/>
            <person name="Roscito J.G."/>
            <person name="Kirilenko B.M."/>
            <person name="Davalos L.M."/>
            <person name="Corthals A.P."/>
            <person name="Power M.L."/>
            <person name="Jones G."/>
            <person name="Ransome R.D."/>
            <person name="Dechmann D.K.N."/>
            <person name="Locatelli A.G."/>
            <person name="Puechmaille S.J."/>
            <person name="Fedrigo O."/>
            <person name="Jarvis E.D."/>
            <person name="Hiller M."/>
            <person name="Vernes S.C."/>
            <person name="Myers E.W."/>
            <person name="Teeling E.C."/>
        </authorList>
    </citation>
    <scope>NUCLEOTIDE SEQUENCE [LARGE SCALE GENOMIC DNA]</scope>
    <source>
        <strain evidence="1">MRouAeg1</strain>
        <tissue evidence="1">Muscle</tissue>
    </source>
</reference>
<dbReference type="EMBL" id="JACASE010000010">
    <property type="protein sequence ID" value="KAF6431581.1"/>
    <property type="molecule type" value="Genomic_DNA"/>
</dbReference>
<accession>A0A7J8E8D0</accession>
<sequence length="138" mass="14898">MPTPHCPQSTGLASRGAAGSVCLYTPHWATSSLGQGLWLLPPQLRPGQLAVGPGDAFETNKLFIPLHAHVRGEPNHRFLSPSPHTHAHICARMHTQTAHMHACVHIQTYIHAYTHVQAHTGAHTHTGSETGPAPSREN</sequence>
<evidence type="ECO:0000313" key="2">
    <source>
        <dbReference type="Proteomes" id="UP000593571"/>
    </source>
</evidence>
<keyword evidence="2" id="KW-1185">Reference proteome</keyword>